<comment type="caution">
    <text evidence="1">The sequence shown here is derived from an EMBL/GenBank/DDBJ whole genome shotgun (WGS) entry which is preliminary data.</text>
</comment>
<keyword evidence="2" id="KW-1185">Reference proteome</keyword>
<accession>A0ACC2XM18</accession>
<reference evidence="1" key="1">
    <citation type="submission" date="2023-04" db="EMBL/GenBank/DDBJ databases">
        <title>Draft Genome sequencing of Naganishia species isolated from polar environments using Oxford Nanopore Technology.</title>
        <authorList>
            <person name="Leo P."/>
            <person name="Venkateswaran K."/>
        </authorList>
    </citation>
    <scope>NUCLEOTIDE SEQUENCE</scope>
    <source>
        <strain evidence="1">DBVPG 5303</strain>
    </source>
</reference>
<protein>
    <submittedName>
        <fullName evidence="1">Uncharacterized protein</fullName>
    </submittedName>
</protein>
<dbReference type="Proteomes" id="UP001234202">
    <property type="component" value="Unassembled WGS sequence"/>
</dbReference>
<dbReference type="EMBL" id="JASBWV010000009">
    <property type="protein sequence ID" value="KAJ9124668.1"/>
    <property type="molecule type" value="Genomic_DNA"/>
</dbReference>
<evidence type="ECO:0000313" key="1">
    <source>
        <dbReference type="EMBL" id="KAJ9124668.1"/>
    </source>
</evidence>
<name>A0ACC2XM18_9TREE</name>
<proteinExistence type="predicted"/>
<sequence>MTATDSATPTSADQITINIKGPSELKLSLTLNPATTSVSELKAQVEEKTQIEKDRQRLIYSGKVLKDEDMLSSYKIQNGHTLHLVKGAAKPGSAAASTTTAGSTTPASSAARTGVPANLSSGMQYAGNPMAHLESVMGHGLGGGNFNPFSQIPGMGDRNLNDPEAINSIMQDPEVISRTMSMMTPEMIDAAIASNPSLAPMGPQLREMMSSPFFRQMMSNPEMVRSIMQMRGGAGGMGGGMPGLGGLGGFGGMGGAGAAGGFPAPGSYDGERNTSDTGSNTTDTNAAAAANPFASLFGGGAGAGGNPFGGMDPAMMQSMLGGMGGGAGGFGGLGAMGGGSPQPPQDTRPLEERYQSQLLQLNEMGLCDPQQNIRALSMTGGNVNAAIELIFSGSKSVIFDKRKATCNEILFLLLGVPPSS</sequence>
<organism evidence="1 2">
    <name type="scientific">Naganishia onofrii</name>
    <dbReference type="NCBI Taxonomy" id="1851511"/>
    <lineage>
        <taxon>Eukaryota</taxon>
        <taxon>Fungi</taxon>
        <taxon>Dikarya</taxon>
        <taxon>Basidiomycota</taxon>
        <taxon>Agaricomycotina</taxon>
        <taxon>Tremellomycetes</taxon>
        <taxon>Filobasidiales</taxon>
        <taxon>Filobasidiaceae</taxon>
        <taxon>Naganishia</taxon>
    </lineage>
</organism>
<evidence type="ECO:0000313" key="2">
    <source>
        <dbReference type="Proteomes" id="UP001234202"/>
    </source>
</evidence>
<gene>
    <name evidence="1" type="ORF">QFC24_003035</name>
</gene>